<comment type="caution">
    <text evidence="6">The sequence shown here is derived from an EMBL/GenBank/DDBJ whole genome shotgun (WGS) entry which is preliminary data.</text>
</comment>
<evidence type="ECO:0000313" key="6">
    <source>
        <dbReference type="EMBL" id="TNB49845.1"/>
    </source>
</evidence>
<accession>A0A5C4JX05</accession>
<reference evidence="6 7" key="1">
    <citation type="submission" date="2019-06" db="EMBL/GenBank/DDBJ databases">
        <title>Martelella lutilitoris sp. nov., isolated from a tidal mudflat.</title>
        <authorList>
            <person name="Kim Y.-J."/>
        </authorList>
    </citation>
    <scope>NUCLEOTIDE SEQUENCE [LARGE SCALE GENOMIC DNA]</scope>
    <source>
        <strain evidence="6 7">GH2-6</strain>
    </source>
</reference>
<dbReference type="InterPro" id="IPR036390">
    <property type="entry name" value="WH_DNA-bd_sf"/>
</dbReference>
<dbReference type="GO" id="GO:0003677">
    <property type="term" value="F:DNA binding"/>
    <property type="evidence" value="ECO:0007669"/>
    <property type="project" value="UniProtKB-KW"/>
</dbReference>
<dbReference type="SUPFAM" id="SSF53850">
    <property type="entry name" value="Periplasmic binding protein-like II"/>
    <property type="match status" value="1"/>
</dbReference>
<keyword evidence="4" id="KW-0804">Transcription</keyword>
<evidence type="ECO:0000313" key="7">
    <source>
        <dbReference type="Proteomes" id="UP000307874"/>
    </source>
</evidence>
<keyword evidence="7" id="KW-1185">Reference proteome</keyword>
<organism evidence="6 7">
    <name type="scientific">Martelella lutilitoris</name>
    <dbReference type="NCBI Taxonomy" id="2583532"/>
    <lineage>
        <taxon>Bacteria</taxon>
        <taxon>Pseudomonadati</taxon>
        <taxon>Pseudomonadota</taxon>
        <taxon>Alphaproteobacteria</taxon>
        <taxon>Hyphomicrobiales</taxon>
        <taxon>Aurantimonadaceae</taxon>
        <taxon>Martelella</taxon>
    </lineage>
</organism>
<evidence type="ECO:0000256" key="1">
    <source>
        <dbReference type="ARBA" id="ARBA00009437"/>
    </source>
</evidence>
<dbReference type="GO" id="GO:0003700">
    <property type="term" value="F:DNA-binding transcription factor activity"/>
    <property type="evidence" value="ECO:0007669"/>
    <property type="project" value="InterPro"/>
</dbReference>
<dbReference type="OrthoDB" id="9814165at2"/>
<dbReference type="GO" id="GO:0045893">
    <property type="term" value="P:positive regulation of DNA-templated transcription"/>
    <property type="evidence" value="ECO:0007669"/>
    <property type="project" value="InterPro"/>
</dbReference>
<dbReference type="GO" id="GO:0005829">
    <property type="term" value="C:cytosol"/>
    <property type="evidence" value="ECO:0007669"/>
    <property type="project" value="TreeGrafter"/>
</dbReference>
<dbReference type="PRINTS" id="PR00039">
    <property type="entry name" value="HTHLYSR"/>
</dbReference>
<proteinExistence type="inferred from homology"/>
<dbReference type="Pfam" id="PF03466">
    <property type="entry name" value="LysR_substrate"/>
    <property type="match status" value="1"/>
</dbReference>
<dbReference type="Pfam" id="PF00126">
    <property type="entry name" value="HTH_1"/>
    <property type="match status" value="1"/>
</dbReference>
<keyword evidence="3" id="KW-0238">DNA-binding</keyword>
<dbReference type="InterPro" id="IPR050950">
    <property type="entry name" value="HTH-type_LysR_regulators"/>
</dbReference>
<dbReference type="PANTHER" id="PTHR30419">
    <property type="entry name" value="HTH-TYPE TRANSCRIPTIONAL REGULATOR YBHD"/>
    <property type="match status" value="1"/>
</dbReference>
<dbReference type="Gene3D" id="3.40.190.10">
    <property type="entry name" value="Periplasmic binding protein-like II"/>
    <property type="match status" value="2"/>
</dbReference>
<dbReference type="InterPro" id="IPR000847">
    <property type="entry name" value="LysR_HTH_N"/>
</dbReference>
<protein>
    <submittedName>
        <fullName evidence="6">Pca operon transcription factor PcaQ</fullName>
    </submittedName>
</protein>
<dbReference type="AlphaFoldDB" id="A0A5C4JX05"/>
<dbReference type="PANTHER" id="PTHR30419:SF8">
    <property type="entry name" value="NITROGEN ASSIMILATION TRANSCRIPTIONAL ACTIVATOR-RELATED"/>
    <property type="match status" value="1"/>
</dbReference>
<feature type="domain" description="HTH lysR-type" evidence="5">
    <location>
        <begin position="6"/>
        <end position="63"/>
    </location>
</feature>
<sequence>MLDPRLRMRHLRSFLETARRGSLSGAASALHVSQPAVSKTIRELEEILQVELFDRSGRRLTLTQAGKTFQQYGGQALVDLVRAQDLVREGRPPRTRLVVGALPTASTALVPRAALHLRHSAPQCMLRVTTGPNWLLLSQLREGALDMVVGRMASATLMEGLSFRQLYSERIVAVVRRGHPLDGLAPDAEALRSHPLMLPPPGAVIAPLVTAYLHALGLAQPEPAFESVALAFGRRVVLDSDTIWFISEGVVRDELENGTLATLAIDDDLLGGPVGVSMRTNVTPTAEQRLFVAALEQAAGNGLFRPSSPA</sequence>
<evidence type="ECO:0000256" key="3">
    <source>
        <dbReference type="ARBA" id="ARBA00023125"/>
    </source>
</evidence>
<dbReference type="RefSeq" id="WP_138746884.1">
    <property type="nucleotide sequence ID" value="NZ_VCLB01000001.1"/>
</dbReference>
<dbReference type="NCBIfam" id="TIGR02424">
    <property type="entry name" value="TF_pcaQ"/>
    <property type="match status" value="1"/>
</dbReference>
<dbReference type="EMBL" id="VCLB01000001">
    <property type="protein sequence ID" value="TNB49845.1"/>
    <property type="molecule type" value="Genomic_DNA"/>
</dbReference>
<dbReference type="GO" id="GO:0019619">
    <property type="term" value="P:3,4-dihydroxybenzoate catabolic process"/>
    <property type="evidence" value="ECO:0007669"/>
    <property type="project" value="InterPro"/>
</dbReference>
<evidence type="ECO:0000256" key="2">
    <source>
        <dbReference type="ARBA" id="ARBA00023015"/>
    </source>
</evidence>
<comment type="similarity">
    <text evidence="1">Belongs to the LysR transcriptional regulatory family.</text>
</comment>
<evidence type="ECO:0000256" key="4">
    <source>
        <dbReference type="ARBA" id="ARBA00023163"/>
    </source>
</evidence>
<gene>
    <name evidence="6" type="primary">pcaQ</name>
    <name evidence="6" type="ORF">FF124_02470</name>
</gene>
<dbReference type="Proteomes" id="UP000307874">
    <property type="component" value="Unassembled WGS sequence"/>
</dbReference>
<dbReference type="InterPro" id="IPR005119">
    <property type="entry name" value="LysR_subst-bd"/>
</dbReference>
<name>A0A5C4JX05_9HYPH</name>
<dbReference type="InterPro" id="IPR036388">
    <property type="entry name" value="WH-like_DNA-bd_sf"/>
</dbReference>
<dbReference type="PROSITE" id="PS50931">
    <property type="entry name" value="HTH_LYSR"/>
    <property type="match status" value="1"/>
</dbReference>
<dbReference type="FunFam" id="1.10.10.10:FF:000001">
    <property type="entry name" value="LysR family transcriptional regulator"/>
    <property type="match status" value="1"/>
</dbReference>
<dbReference type="InterPro" id="IPR012787">
    <property type="entry name" value="TF_PcaQ"/>
</dbReference>
<keyword evidence="2" id="KW-0805">Transcription regulation</keyword>
<dbReference type="SUPFAM" id="SSF46785">
    <property type="entry name" value="Winged helix' DNA-binding domain"/>
    <property type="match status" value="1"/>
</dbReference>
<evidence type="ECO:0000259" key="5">
    <source>
        <dbReference type="PROSITE" id="PS50931"/>
    </source>
</evidence>
<dbReference type="Gene3D" id="1.10.10.10">
    <property type="entry name" value="Winged helix-like DNA-binding domain superfamily/Winged helix DNA-binding domain"/>
    <property type="match status" value="1"/>
</dbReference>